<reference evidence="1" key="1">
    <citation type="journal article" date="2020" name="Nat. Commun.">
        <title>Large-scale genome sequencing of mycorrhizal fungi provides insights into the early evolution of symbiotic traits.</title>
        <authorList>
            <person name="Miyauchi S."/>
            <person name="Kiss E."/>
            <person name="Kuo A."/>
            <person name="Drula E."/>
            <person name="Kohler A."/>
            <person name="Sanchez-Garcia M."/>
            <person name="Morin E."/>
            <person name="Andreopoulos B."/>
            <person name="Barry K.W."/>
            <person name="Bonito G."/>
            <person name="Buee M."/>
            <person name="Carver A."/>
            <person name="Chen C."/>
            <person name="Cichocki N."/>
            <person name="Clum A."/>
            <person name="Culley D."/>
            <person name="Crous P.W."/>
            <person name="Fauchery L."/>
            <person name="Girlanda M."/>
            <person name="Hayes R.D."/>
            <person name="Keri Z."/>
            <person name="LaButti K."/>
            <person name="Lipzen A."/>
            <person name="Lombard V."/>
            <person name="Magnuson J."/>
            <person name="Maillard F."/>
            <person name="Murat C."/>
            <person name="Nolan M."/>
            <person name="Ohm R.A."/>
            <person name="Pangilinan J."/>
            <person name="Pereira M.F."/>
            <person name="Perotto S."/>
            <person name="Peter M."/>
            <person name="Pfister S."/>
            <person name="Riley R."/>
            <person name="Sitrit Y."/>
            <person name="Stielow J.B."/>
            <person name="Szollosi G."/>
            <person name="Zifcakova L."/>
            <person name="Stursova M."/>
            <person name="Spatafora J.W."/>
            <person name="Tedersoo L."/>
            <person name="Vaario L.M."/>
            <person name="Yamada A."/>
            <person name="Yan M."/>
            <person name="Wang P."/>
            <person name="Xu J."/>
            <person name="Bruns T."/>
            <person name="Baldrian P."/>
            <person name="Vilgalys R."/>
            <person name="Dunand C."/>
            <person name="Henrissat B."/>
            <person name="Grigoriev I.V."/>
            <person name="Hibbett D."/>
            <person name="Nagy L.G."/>
            <person name="Martin F.M."/>
        </authorList>
    </citation>
    <scope>NUCLEOTIDE SEQUENCE</scope>
    <source>
        <strain evidence="1">UP504</strain>
    </source>
</reference>
<dbReference type="Proteomes" id="UP000886523">
    <property type="component" value="Unassembled WGS sequence"/>
</dbReference>
<accession>A0A9P6ANU9</accession>
<evidence type="ECO:0000313" key="1">
    <source>
        <dbReference type="EMBL" id="KAF9509232.1"/>
    </source>
</evidence>
<evidence type="ECO:0000313" key="2">
    <source>
        <dbReference type="Proteomes" id="UP000886523"/>
    </source>
</evidence>
<name>A0A9P6ANU9_9AGAM</name>
<comment type="caution">
    <text evidence="1">The sequence shown here is derived from an EMBL/GenBank/DDBJ whole genome shotgun (WGS) entry which is preliminary data.</text>
</comment>
<keyword evidence="2" id="KW-1185">Reference proteome</keyword>
<sequence>MAASIALAEGGITPLWIEGKYRMAEWMVVVSEGSGLHKCISSEHHSGMWKNYMLLEGYYNHEPRDRSNYHDKSYYAGPSGTHRFPWHLGSSLMWPRTAMFQIMYHHPDKCGRW</sequence>
<protein>
    <submittedName>
        <fullName evidence="1">Uncharacterized protein</fullName>
    </submittedName>
</protein>
<dbReference type="EMBL" id="MU129040">
    <property type="protein sequence ID" value="KAF9509232.1"/>
    <property type="molecule type" value="Genomic_DNA"/>
</dbReference>
<proteinExistence type="predicted"/>
<dbReference type="AlphaFoldDB" id="A0A9P6ANU9"/>
<gene>
    <name evidence="1" type="ORF">BS47DRAFT_175354</name>
</gene>
<organism evidence="1 2">
    <name type="scientific">Hydnum rufescens UP504</name>
    <dbReference type="NCBI Taxonomy" id="1448309"/>
    <lineage>
        <taxon>Eukaryota</taxon>
        <taxon>Fungi</taxon>
        <taxon>Dikarya</taxon>
        <taxon>Basidiomycota</taxon>
        <taxon>Agaricomycotina</taxon>
        <taxon>Agaricomycetes</taxon>
        <taxon>Cantharellales</taxon>
        <taxon>Hydnaceae</taxon>
        <taxon>Hydnum</taxon>
    </lineage>
</organism>